<reference evidence="2" key="1">
    <citation type="submission" date="2010-02" db="EMBL/GenBank/DDBJ databases">
        <title>Complete sequence of Aciduliprofundum boonei T469.</title>
        <authorList>
            <consortium name="US DOE Joint Genome Institute"/>
            <person name="Lucas S."/>
            <person name="Copeland A."/>
            <person name="Lapidus A."/>
            <person name="Cheng J.-F."/>
            <person name="Bruce D."/>
            <person name="Goodwin L."/>
            <person name="Pitluck S."/>
            <person name="Saunders E."/>
            <person name="Detter J.C."/>
            <person name="Han C."/>
            <person name="Tapia R."/>
            <person name="Land M."/>
            <person name="Hauser L."/>
            <person name="Kyrpides N."/>
            <person name="Mikhailova N."/>
            <person name="Flores G."/>
            <person name="Reysenbach A.-L."/>
            <person name="Woyke T."/>
        </authorList>
    </citation>
    <scope>NUCLEOTIDE SEQUENCE</scope>
    <source>
        <strain evidence="2">T469</strain>
    </source>
</reference>
<keyword evidence="3" id="KW-1185">Reference proteome</keyword>
<dbReference type="HOGENOM" id="CLU_026425_4_1_2"/>
<dbReference type="PANTHER" id="PTHR43666">
    <property type="entry name" value="TLDD PROTEIN"/>
    <property type="match status" value="1"/>
</dbReference>
<dbReference type="Pfam" id="PF19289">
    <property type="entry name" value="PmbA_TldD_3rd"/>
    <property type="match status" value="1"/>
</dbReference>
<sequence>MDLEKIMNKAQNLGIDEASLILIEREKRQVRFSNNDIDISKLWVEKSLEVFLSKGKKVFMTTIKNLNKAEELIEKYARMLQTLPENKDFYGLNPKKQNYRNRKIDYEILDLDLENLAKEVIDGAIEKGAIRAAGVVYRDYVKREILTNYNSAKDEVANVDIVIRAFNEYRNAGQEAITTADAKELEDAKSIGERAGVIASLGGEPKDGEEGKYKILFHPLAFGSLISYSMHMASAFAVDAGMSFFAGKIGEKVYSEKLTIYDDPTLFSTGYRIFDQEATATQKTPIVEKGVVKNYLHSYSTAHKFNTDTTGNAGILNPNAWQPVVKEGNKSYQDLLSEIDKGLFIINLWYTRFQDYRNGDFSTIPRDGIFYIENGEIKESWKGIRVTENMPHIFSNIVEVSKEREKVKWWDEVLPSYLPYILVDGVNITRSKL</sequence>
<dbReference type="AlphaFoldDB" id="B5ICG4"/>
<feature type="domain" description="Metalloprotease TldD/E C-terminal" evidence="1">
    <location>
        <begin position="211"/>
        <end position="429"/>
    </location>
</feature>
<evidence type="ECO:0000313" key="2">
    <source>
        <dbReference type="EMBL" id="ADD09040.1"/>
    </source>
</evidence>
<dbReference type="Proteomes" id="UP000001400">
    <property type="component" value="Chromosome"/>
</dbReference>
<accession>B5ICG4</accession>
<name>B5ICG4_ACIB4</name>
<organism evidence="2 3">
    <name type="scientific">Aciduliprofundum boonei (strain DSM 19572 / T469)</name>
    <dbReference type="NCBI Taxonomy" id="439481"/>
    <lineage>
        <taxon>Archaea</taxon>
        <taxon>Methanobacteriati</taxon>
        <taxon>Thermoplasmatota</taxon>
        <taxon>DHVE2 group</taxon>
        <taxon>Candidatus Aciduliprofundum</taxon>
    </lineage>
</organism>
<gene>
    <name evidence="2" type="ordered locus">Aboo_1232</name>
</gene>
<evidence type="ECO:0000259" key="1">
    <source>
        <dbReference type="Pfam" id="PF19289"/>
    </source>
</evidence>
<dbReference type="STRING" id="439481.Aboo_1232"/>
<proteinExistence type="predicted"/>
<dbReference type="InterPro" id="IPR035068">
    <property type="entry name" value="TldD/PmbA_N"/>
</dbReference>
<dbReference type="RefSeq" id="WP_008083789.1">
    <property type="nucleotide sequence ID" value="NC_013926.1"/>
</dbReference>
<dbReference type="eggNOG" id="arCOG00322">
    <property type="taxonomic scope" value="Archaea"/>
</dbReference>
<dbReference type="OrthoDB" id="84520at2157"/>
<dbReference type="PANTHER" id="PTHR43666:SF1">
    <property type="entry name" value="CONSERVED PROTEIN"/>
    <property type="match status" value="1"/>
</dbReference>
<dbReference type="EMBL" id="CP001941">
    <property type="protein sequence ID" value="ADD09040.1"/>
    <property type="molecule type" value="Genomic_DNA"/>
</dbReference>
<evidence type="ECO:0000313" key="3">
    <source>
        <dbReference type="Proteomes" id="UP000001400"/>
    </source>
</evidence>
<dbReference type="KEGG" id="abi:Aboo_1232"/>
<dbReference type="GO" id="GO:0006508">
    <property type="term" value="P:proteolysis"/>
    <property type="evidence" value="ECO:0007669"/>
    <property type="project" value="InterPro"/>
</dbReference>
<dbReference type="Gene3D" id="3.30.2290.10">
    <property type="entry name" value="PmbA/TldD superfamily"/>
    <property type="match status" value="1"/>
</dbReference>
<dbReference type="GeneID" id="8828194"/>
<dbReference type="SUPFAM" id="SSF111283">
    <property type="entry name" value="Putative modulator of DNA gyrase, PmbA/TldD"/>
    <property type="match status" value="1"/>
</dbReference>
<dbReference type="InterPro" id="IPR036059">
    <property type="entry name" value="TldD/PmbA_sf"/>
</dbReference>
<dbReference type="GO" id="GO:0008237">
    <property type="term" value="F:metallopeptidase activity"/>
    <property type="evidence" value="ECO:0007669"/>
    <property type="project" value="InterPro"/>
</dbReference>
<dbReference type="InterPro" id="IPR045569">
    <property type="entry name" value="Metalloprtase-TldD/E_C"/>
</dbReference>
<protein>
    <submittedName>
        <fullName evidence="2">Peptidase U62 modulator of DNA gyrase</fullName>
    </submittedName>
</protein>